<reference evidence="12" key="1">
    <citation type="submission" date="2019-06" db="EMBL/GenBank/DDBJ databases">
        <authorList>
            <consortium name="Wellcome Sanger Institute Data Sharing"/>
        </authorList>
    </citation>
    <scope>NUCLEOTIDE SEQUENCE [LARGE SCALE GENOMIC DNA]</scope>
</reference>
<dbReference type="PROSITE" id="PS50262">
    <property type="entry name" value="G_PROTEIN_RECEP_F1_2"/>
    <property type="match status" value="1"/>
</dbReference>
<keyword evidence="8 9" id="KW-0807">Transducer</keyword>
<evidence type="ECO:0000256" key="10">
    <source>
        <dbReference type="SAM" id="Phobius"/>
    </source>
</evidence>
<dbReference type="GO" id="GO:0001594">
    <property type="term" value="F:trace-amine receptor activity"/>
    <property type="evidence" value="ECO:0007669"/>
    <property type="project" value="TreeGrafter"/>
</dbReference>
<feature type="transmembrane region" description="Helical" evidence="10">
    <location>
        <begin position="212"/>
        <end position="232"/>
    </location>
</feature>
<keyword evidence="4 10" id="KW-1133">Transmembrane helix</keyword>
<evidence type="ECO:0000256" key="3">
    <source>
        <dbReference type="ARBA" id="ARBA00022692"/>
    </source>
</evidence>
<evidence type="ECO:0000313" key="13">
    <source>
        <dbReference type="Proteomes" id="UP000472267"/>
    </source>
</evidence>
<name>A0A672JAL7_SALFA</name>
<proteinExistence type="inferred from homology"/>
<evidence type="ECO:0000256" key="9">
    <source>
        <dbReference type="RuleBase" id="RU000688"/>
    </source>
</evidence>
<feature type="transmembrane region" description="Helical" evidence="10">
    <location>
        <begin position="180"/>
        <end position="200"/>
    </location>
</feature>
<keyword evidence="6 10" id="KW-0472">Membrane</keyword>
<sequence length="259" mass="27800">VSDFLVGLLMFFQIMLIDGCWLFGDLMCSLYFLLDYVITCSSIGTMVLISVDRYVAVCDPLQYPSRVTEGAKLLGSLCWVGSALCHGLMLRGNVQNPGRVSSCAGECAVVIDHAAGIANFFLTFVGPVAVIVVLYVRVFAVAASQARAVRSRVAAAAAAAARGSVKVTVNKSEMKAARTLGVVVVVFLLCLCPYYCVTLSADDAVVSASSAAFVICLYYLNSCINPLIYAFFYPWFRKCTKMIVTLQILSPGSSEANVL</sequence>
<dbReference type="Pfam" id="PF00001">
    <property type="entry name" value="7tm_1"/>
    <property type="match status" value="1"/>
</dbReference>
<dbReference type="InterPro" id="IPR017452">
    <property type="entry name" value="GPCR_Rhodpsn_7TM"/>
</dbReference>
<evidence type="ECO:0000256" key="7">
    <source>
        <dbReference type="ARBA" id="ARBA00023170"/>
    </source>
</evidence>
<organism evidence="12 13">
    <name type="scientific">Salarias fasciatus</name>
    <name type="common">Jewelled blenny</name>
    <name type="synonym">Blennius fasciatus</name>
    <dbReference type="NCBI Taxonomy" id="181472"/>
    <lineage>
        <taxon>Eukaryota</taxon>
        <taxon>Metazoa</taxon>
        <taxon>Chordata</taxon>
        <taxon>Craniata</taxon>
        <taxon>Vertebrata</taxon>
        <taxon>Euteleostomi</taxon>
        <taxon>Actinopterygii</taxon>
        <taxon>Neopterygii</taxon>
        <taxon>Teleostei</taxon>
        <taxon>Neoteleostei</taxon>
        <taxon>Acanthomorphata</taxon>
        <taxon>Ovalentaria</taxon>
        <taxon>Blenniimorphae</taxon>
        <taxon>Blenniiformes</taxon>
        <taxon>Blennioidei</taxon>
        <taxon>Blenniidae</taxon>
        <taxon>Salariinae</taxon>
        <taxon>Salarias</taxon>
    </lineage>
</organism>
<evidence type="ECO:0000256" key="8">
    <source>
        <dbReference type="ARBA" id="ARBA00023224"/>
    </source>
</evidence>
<dbReference type="PRINTS" id="PR00237">
    <property type="entry name" value="GPCRRHODOPSN"/>
</dbReference>
<dbReference type="Proteomes" id="UP000472267">
    <property type="component" value="Chromosome 16"/>
</dbReference>
<dbReference type="PANTHER" id="PTHR24249">
    <property type="entry name" value="HISTAMINE RECEPTOR-RELATED G-PROTEIN COUPLED RECEPTOR"/>
    <property type="match status" value="1"/>
</dbReference>
<keyword evidence="7 9" id="KW-0675">Receptor</keyword>
<comment type="similarity">
    <text evidence="9">Belongs to the G-protein coupled receptor 1 family.</text>
</comment>
<dbReference type="InParanoid" id="A0A672JAL7"/>
<keyword evidence="2" id="KW-1003">Cell membrane</keyword>
<keyword evidence="5 9" id="KW-0297">G-protein coupled receptor</keyword>
<dbReference type="OMA" id="SSCAGEC"/>
<keyword evidence="13" id="KW-1185">Reference proteome</keyword>
<feature type="domain" description="G-protein coupled receptors family 1 profile" evidence="11">
    <location>
        <begin position="1"/>
        <end position="229"/>
    </location>
</feature>
<comment type="subcellular location">
    <subcellularLocation>
        <location evidence="1">Cell membrane</location>
        <topology evidence="1">Multi-pass membrane protein</topology>
    </subcellularLocation>
</comment>
<evidence type="ECO:0000313" key="12">
    <source>
        <dbReference type="Ensembl" id="ENSSFAP00005051206.1"/>
    </source>
</evidence>
<feature type="transmembrane region" description="Helical" evidence="10">
    <location>
        <begin position="6"/>
        <end position="23"/>
    </location>
</feature>
<dbReference type="PROSITE" id="PS00237">
    <property type="entry name" value="G_PROTEIN_RECEP_F1_1"/>
    <property type="match status" value="1"/>
</dbReference>
<feature type="transmembrane region" description="Helical" evidence="10">
    <location>
        <begin position="120"/>
        <end position="142"/>
    </location>
</feature>
<keyword evidence="3 9" id="KW-0812">Transmembrane</keyword>
<dbReference type="AlphaFoldDB" id="A0A672JAL7"/>
<evidence type="ECO:0000256" key="4">
    <source>
        <dbReference type="ARBA" id="ARBA00022989"/>
    </source>
</evidence>
<evidence type="ECO:0000256" key="6">
    <source>
        <dbReference type="ARBA" id="ARBA00023136"/>
    </source>
</evidence>
<dbReference type="PANTHER" id="PTHR24249:SF381">
    <property type="entry name" value="TRACE AMINE ASSOCIATED RECEPTOR 19P-RELATED"/>
    <property type="match status" value="1"/>
</dbReference>
<evidence type="ECO:0000259" key="11">
    <source>
        <dbReference type="PROSITE" id="PS50262"/>
    </source>
</evidence>
<reference evidence="12" key="2">
    <citation type="submission" date="2025-08" db="UniProtKB">
        <authorList>
            <consortium name="Ensembl"/>
        </authorList>
    </citation>
    <scope>IDENTIFICATION</scope>
</reference>
<evidence type="ECO:0000256" key="2">
    <source>
        <dbReference type="ARBA" id="ARBA00022475"/>
    </source>
</evidence>
<dbReference type="InterPro" id="IPR050569">
    <property type="entry name" value="TAAR"/>
</dbReference>
<accession>A0A672JAL7</accession>
<dbReference type="GO" id="GO:0005886">
    <property type="term" value="C:plasma membrane"/>
    <property type="evidence" value="ECO:0007669"/>
    <property type="project" value="UniProtKB-SubCell"/>
</dbReference>
<evidence type="ECO:0000256" key="5">
    <source>
        <dbReference type="ARBA" id="ARBA00023040"/>
    </source>
</evidence>
<protein>
    <recommendedName>
        <fullName evidence="11">G-protein coupled receptors family 1 profile domain-containing protein</fullName>
    </recommendedName>
</protein>
<dbReference type="SUPFAM" id="SSF81321">
    <property type="entry name" value="Family A G protein-coupled receptor-like"/>
    <property type="match status" value="1"/>
</dbReference>
<dbReference type="InterPro" id="IPR000276">
    <property type="entry name" value="GPCR_Rhodpsn"/>
</dbReference>
<evidence type="ECO:0000256" key="1">
    <source>
        <dbReference type="ARBA" id="ARBA00004651"/>
    </source>
</evidence>
<reference evidence="12" key="3">
    <citation type="submission" date="2025-09" db="UniProtKB">
        <authorList>
            <consortium name="Ensembl"/>
        </authorList>
    </citation>
    <scope>IDENTIFICATION</scope>
</reference>
<dbReference type="Ensembl" id="ENSSFAT00005052851.1">
    <property type="protein sequence ID" value="ENSSFAP00005051206.1"/>
    <property type="gene ID" value="ENSSFAG00005024648.1"/>
</dbReference>
<dbReference type="Gene3D" id="1.20.1070.10">
    <property type="entry name" value="Rhodopsin 7-helix transmembrane proteins"/>
    <property type="match status" value="1"/>
</dbReference>
<feature type="transmembrane region" description="Helical" evidence="10">
    <location>
        <begin position="30"/>
        <end position="51"/>
    </location>
</feature>